<keyword evidence="1" id="KW-1133">Transmembrane helix</keyword>
<comment type="caution">
    <text evidence="2">The sequence shown here is derived from an EMBL/GenBank/DDBJ whole genome shotgun (WGS) entry which is preliminary data.</text>
</comment>
<keyword evidence="1" id="KW-0812">Transmembrane</keyword>
<protein>
    <submittedName>
        <fullName evidence="2">AI-2E family transporter</fullName>
    </submittedName>
</protein>
<gene>
    <name evidence="2" type="ORF">FC699_17355</name>
</gene>
<organism evidence="2 3">
    <name type="scientific">Bacillus wiedmannii</name>
    <dbReference type="NCBI Taxonomy" id="1890302"/>
    <lineage>
        <taxon>Bacteria</taxon>
        <taxon>Bacillati</taxon>
        <taxon>Bacillota</taxon>
        <taxon>Bacilli</taxon>
        <taxon>Bacillales</taxon>
        <taxon>Bacillaceae</taxon>
        <taxon>Bacillus</taxon>
        <taxon>Bacillus cereus group</taxon>
    </lineage>
</organism>
<reference evidence="2 3" key="1">
    <citation type="journal article" date="2019" name="Environ. Microbiol.">
        <title>An active ?-lactamase is a part of an orchestrated cell wall stress resistance network of Bacillus subtilis and related rhizosphere species.</title>
        <authorList>
            <person name="Bucher T."/>
            <person name="Keren-Paz A."/>
            <person name="Hausser J."/>
            <person name="Olender T."/>
            <person name="Cytryn E."/>
            <person name="Kolodkin-Gal I."/>
        </authorList>
    </citation>
    <scope>NUCLEOTIDE SEQUENCE [LARGE SCALE GENOMIC DNA]</scope>
    <source>
        <strain evidence="2 3">I5</strain>
    </source>
</reference>
<keyword evidence="1" id="KW-0472">Membrane</keyword>
<evidence type="ECO:0000313" key="2">
    <source>
        <dbReference type="EMBL" id="TKI93648.1"/>
    </source>
</evidence>
<sequence>MKSKVHFWTLEVLMVVAIIFICTKISFLFQPIGIFISTLFFPILIALFLYFIFNPLLVFLENKKVPRNLA</sequence>
<feature type="transmembrane region" description="Helical" evidence="1">
    <location>
        <begin position="7"/>
        <end position="29"/>
    </location>
</feature>
<dbReference type="EMBL" id="SZON01000867">
    <property type="protein sequence ID" value="TKI93648.1"/>
    <property type="molecule type" value="Genomic_DNA"/>
</dbReference>
<dbReference type="Proteomes" id="UP000305222">
    <property type="component" value="Unassembled WGS sequence"/>
</dbReference>
<evidence type="ECO:0000313" key="3">
    <source>
        <dbReference type="Proteomes" id="UP000305222"/>
    </source>
</evidence>
<dbReference type="AlphaFoldDB" id="A0A4U3AYL8"/>
<accession>A0A4U3AYL8</accession>
<feature type="transmembrane region" description="Helical" evidence="1">
    <location>
        <begin position="35"/>
        <end position="60"/>
    </location>
</feature>
<proteinExistence type="predicted"/>
<feature type="non-terminal residue" evidence="2">
    <location>
        <position position="70"/>
    </location>
</feature>
<name>A0A4U3AYL8_9BACI</name>
<evidence type="ECO:0000256" key="1">
    <source>
        <dbReference type="SAM" id="Phobius"/>
    </source>
</evidence>